<dbReference type="Gene3D" id="2.160.10.10">
    <property type="entry name" value="Hexapeptide repeat proteins"/>
    <property type="match status" value="1"/>
</dbReference>
<dbReference type="InterPro" id="IPR032784">
    <property type="entry name" value="THDPS_M"/>
</dbReference>
<comment type="function">
    <text evidence="9">Catalyzes the conversion of the cyclic tetrahydrodipicolinate (THDP) into the acyclic N-succinyl-L-2-amino-6-oxopimelate using succinyl-CoA.</text>
</comment>
<dbReference type="CDD" id="cd04649">
    <property type="entry name" value="LbH_THP_succinylT_putative"/>
    <property type="match status" value="1"/>
</dbReference>
<feature type="active site" description="Acyl-anhydride intermediate" evidence="9">
    <location>
        <position position="203"/>
    </location>
</feature>
<dbReference type="SUPFAM" id="SSF51161">
    <property type="entry name" value="Trimeric LpxA-like enzymes"/>
    <property type="match status" value="1"/>
</dbReference>
<feature type="binding site" evidence="9">
    <location>
        <position position="205"/>
    </location>
    <ligand>
        <name>succinyl-CoA</name>
        <dbReference type="ChEBI" id="CHEBI:57292"/>
    </ligand>
</feature>
<gene>
    <name evidence="9" type="primary">dapD</name>
    <name evidence="11" type="ORF">FBZ95_101721</name>
</gene>
<keyword evidence="3 9" id="KW-0808">Transferase</keyword>
<dbReference type="GO" id="GO:0009089">
    <property type="term" value="P:lysine biosynthetic process via diaminopimelate"/>
    <property type="evidence" value="ECO:0007669"/>
    <property type="project" value="UniProtKB-UniRule"/>
</dbReference>
<dbReference type="Pfam" id="PF14602">
    <property type="entry name" value="Hexapep_2"/>
    <property type="match status" value="1"/>
</dbReference>
<dbReference type="InterPro" id="IPR011004">
    <property type="entry name" value="Trimer_LpxA-like_sf"/>
</dbReference>
<evidence type="ECO:0000256" key="2">
    <source>
        <dbReference type="ARBA" id="ARBA00022605"/>
    </source>
</evidence>
<dbReference type="InterPro" id="IPR019875">
    <property type="entry name" value="DapD_actinobacteria"/>
</dbReference>
<dbReference type="STRING" id="1399419.A5906_03290"/>
<feature type="binding site" evidence="9">
    <location>
        <begin position="261"/>
        <end position="262"/>
    </location>
    <ligand>
        <name>succinyl-CoA</name>
        <dbReference type="ChEBI" id="CHEBI:57292"/>
    </ligand>
</feature>
<dbReference type="AlphaFoldDB" id="A0A560KM91"/>
<proteinExistence type="inferred from homology"/>
<evidence type="ECO:0000256" key="4">
    <source>
        <dbReference type="ARBA" id="ARBA00022723"/>
    </source>
</evidence>
<evidence type="ECO:0000256" key="3">
    <source>
        <dbReference type="ARBA" id="ARBA00022679"/>
    </source>
</evidence>
<evidence type="ECO:0000256" key="6">
    <source>
        <dbReference type="ARBA" id="ARBA00022915"/>
    </source>
</evidence>
<feature type="binding site" evidence="9">
    <location>
        <position position="223"/>
    </location>
    <ligand>
        <name>succinyl-CoA</name>
        <dbReference type="ChEBI" id="CHEBI:57292"/>
    </ligand>
</feature>
<comment type="subunit">
    <text evidence="9">Homotrimer.</text>
</comment>
<keyword evidence="1 9" id="KW-0963">Cytoplasm</keyword>
<evidence type="ECO:0000256" key="1">
    <source>
        <dbReference type="ARBA" id="ARBA00022490"/>
    </source>
</evidence>
<dbReference type="InterPro" id="IPR001451">
    <property type="entry name" value="Hexapep"/>
</dbReference>
<comment type="catalytic activity">
    <reaction evidence="9">
        <text>(S)-2,3,4,5-tetrahydrodipicolinate + succinyl-CoA + H2O = (S)-2-succinylamino-6-oxoheptanedioate + CoA</text>
        <dbReference type="Rhea" id="RHEA:17325"/>
        <dbReference type="ChEBI" id="CHEBI:15377"/>
        <dbReference type="ChEBI" id="CHEBI:15685"/>
        <dbReference type="ChEBI" id="CHEBI:16845"/>
        <dbReference type="ChEBI" id="CHEBI:57287"/>
        <dbReference type="ChEBI" id="CHEBI:57292"/>
        <dbReference type="EC" id="2.3.1.117"/>
    </reaction>
</comment>
<evidence type="ECO:0000256" key="9">
    <source>
        <dbReference type="HAMAP-Rule" id="MF_02122"/>
    </source>
</evidence>
<evidence type="ECO:0000259" key="10">
    <source>
        <dbReference type="Pfam" id="PF14789"/>
    </source>
</evidence>
<evidence type="ECO:0000313" key="12">
    <source>
        <dbReference type="Proteomes" id="UP000315914"/>
    </source>
</evidence>
<comment type="subcellular location">
    <subcellularLocation>
        <location evidence="9">Cytoplasm</location>
    </subcellularLocation>
</comment>
<keyword evidence="8 9" id="KW-0012">Acyltransferase</keyword>
<keyword evidence="4 9" id="KW-0479">Metal-binding</keyword>
<feature type="binding site" evidence="9">
    <location>
        <position position="281"/>
    </location>
    <ligand>
        <name>succinyl-CoA</name>
        <dbReference type="ChEBI" id="CHEBI:57292"/>
    </ligand>
</feature>
<feature type="binding site" evidence="9">
    <location>
        <begin position="294"/>
        <end position="297"/>
    </location>
    <ligand>
        <name>succinyl-CoA</name>
        <dbReference type="ChEBI" id="CHEBI:57292"/>
    </ligand>
</feature>
<evidence type="ECO:0000256" key="5">
    <source>
        <dbReference type="ARBA" id="ARBA00022842"/>
    </source>
</evidence>
<dbReference type="GO" id="GO:0019877">
    <property type="term" value="P:diaminopimelate biosynthetic process"/>
    <property type="evidence" value="ECO:0007669"/>
    <property type="project" value="UniProtKB-UniRule"/>
</dbReference>
<comment type="similarity">
    <text evidence="9">Belongs to the type 2 tetrahydrodipicolinate N-succinyltransferase family.</text>
</comment>
<dbReference type="GO" id="GO:0008666">
    <property type="term" value="F:2,3,4,5-tetrahydropyridine-2,6-dicarboxylate N-succinyltransferase activity"/>
    <property type="evidence" value="ECO:0007669"/>
    <property type="project" value="UniProtKB-UniRule"/>
</dbReference>
<dbReference type="Gene3D" id="3.30.70.2010">
    <property type="match status" value="1"/>
</dbReference>
<dbReference type="RefSeq" id="WP_080137974.1">
    <property type="nucleotide sequence ID" value="NZ_LWIG01000026.1"/>
</dbReference>
<evidence type="ECO:0000256" key="8">
    <source>
        <dbReference type="ARBA" id="ARBA00023315"/>
    </source>
</evidence>
<dbReference type="Gene3D" id="3.30.60.70">
    <property type="entry name" value="Trimeric LpxA-like enzymes"/>
    <property type="match status" value="1"/>
</dbReference>
<reference evidence="11 12" key="1">
    <citation type="submission" date="2019-06" db="EMBL/GenBank/DDBJ databases">
        <title>Genomic Encyclopedia of Type Strains, Phase IV (KMG-V): Genome sequencing to study the core and pangenomes of soil and plant-associated prokaryotes.</title>
        <authorList>
            <person name="Whitman W."/>
        </authorList>
    </citation>
    <scope>NUCLEOTIDE SEQUENCE [LARGE SCALE GENOMIC DNA]</scope>
    <source>
        <strain evidence="11 12">BR 10556</strain>
    </source>
</reference>
<protein>
    <recommendedName>
        <fullName evidence="9">2,3,4,5-tetrahydropyridine-2,6-dicarboxylate N-succinyltransferase</fullName>
        <ecNumber evidence="9">2.3.1.117</ecNumber>
    </recommendedName>
    <alternativeName>
        <fullName evidence="9">Tetrahydrodipicolinate N-succinyltransferase</fullName>
        <shortName evidence="9">THDP succinyltransferase</shortName>
        <shortName evidence="9">THP succinyltransferase</shortName>
    </alternativeName>
    <alternativeName>
        <fullName evidence="9">Tetrahydropicolinate succinylase</fullName>
    </alternativeName>
</protein>
<organism evidence="11 12">
    <name type="scientific">Bradyrhizobium sacchari</name>
    <dbReference type="NCBI Taxonomy" id="1399419"/>
    <lineage>
        <taxon>Bacteria</taxon>
        <taxon>Pseudomonadati</taxon>
        <taxon>Pseudomonadota</taxon>
        <taxon>Alphaproteobacteria</taxon>
        <taxon>Hyphomicrobiales</taxon>
        <taxon>Nitrobacteraceae</taxon>
        <taxon>Bradyrhizobium</taxon>
    </lineage>
</organism>
<dbReference type="EC" id="2.3.1.117" evidence="9"/>
<feature type="binding site" evidence="9">
    <location>
        <position position="269"/>
    </location>
    <ligand>
        <name>succinyl-CoA</name>
        <dbReference type="ChEBI" id="CHEBI:57292"/>
    </ligand>
</feature>
<dbReference type="InterPro" id="IPR026586">
    <property type="entry name" value="Type2_DapD"/>
</dbReference>
<comment type="caution">
    <text evidence="11">The sequence shown here is derived from an EMBL/GenBank/DDBJ whole genome shotgun (WGS) entry which is preliminary data.</text>
</comment>
<dbReference type="Pfam" id="PF14789">
    <property type="entry name" value="THDPS_M"/>
    <property type="match status" value="1"/>
</dbReference>
<feature type="binding site" evidence="9">
    <location>
        <position position="246"/>
    </location>
    <ligand>
        <name>succinyl-CoA</name>
        <dbReference type="ChEBI" id="CHEBI:57292"/>
    </ligand>
</feature>
<feature type="binding site" evidence="9">
    <location>
        <position position="220"/>
    </location>
    <ligand>
        <name>succinyl-CoA</name>
        <dbReference type="ChEBI" id="CHEBI:57292"/>
    </ligand>
</feature>
<evidence type="ECO:0000313" key="11">
    <source>
        <dbReference type="EMBL" id="TWB84277.1"/>
    </source>
</evidence>
<keyword evidence="6 9" id="KW-0220">Diaminopimelate biosynthesis</keyword>
<dbReference type="GO" id="GO:0005737">
    <property type="term" value="C:cytoplasm"/>
    <property type="evidence" value="ECO:0007669"/>
    <property type="project" value="UniProtKB-SubCell"/>
</dbReference>
<dbReference type="UniPathway" id="UPA00034">
    <property type="reaction ID" value="UER00019"/>
</dbReference>
<feature type="domain" description="2,3,4,5-tetrahydropyridine-2,6-dicarboxylate N-succinyltransferase middle" evidence="10">
    <location>
        <begin position="114"/>
        <end position="154"/>
    </location>
</feature>
<dbReference type="GO" id="GO:0000287">
    <property type="term" value="F:magnesium ion binding"/>
    <property type="evidence" value="ECO:0007669"/>
    <property type="project" value="UniProtKB-UniRule"/>
</dbReference>
<accession>A0A560KM91</accession>
<dbReference type="NCBIfam" id="TIGR03535">
    <property type="entry name" value="DapD_actino"/>
    <property type="match status" value="1"/>
</dbReference>
<sequence>MARGASGEGFATIAADGRVLDSWFPQLRLVMGADRAATVRLTEDEIERSLGQSANGYARHDDIRNVDIVPIRTEIDSLASAPTDVHDTYLRLHLLSHRLVRPHCLNLEGVFSLLPNVAWTILGPCECSRVPEAQMLARKRGLAFEVTGVDKFPRMTDYVTPADVRIADADRVRLGAHLAPGTTVMHEGFCNFNAGTLGPCMVEGRISAGVVVGRGSDVGGGASIMGTLSGGGKETITVGERCLIGANAGIGISLGDDCVVEAGCYVTAGARVLLEDGRVVKARELSGQKGLLLRRNSQSGALEATRRKPNWDGLNSQLHG</sequence>
<dbReference type="HAMAP" id="MF_02122">
    <property type="entry name" value="DapD_type2"/>
    <property type="match status" value="1"/>
</dbReference>
<keyword evidence="5 9" id="KW-0460">Magnesium</keyword>
<comment type="pathway">
    <text evidence="9">Amino-acid biosynthesis; L-lysine biosynthesis via DAP pathway; LL-2,6-diaminopimelate from (S)-tetrahydrodipicolinate (succinylase route): step 1/3.</text>
</comment>
<keyword evidence="7 9" id="KW-0457">Lysine biosynthesis</keyword>
<name>A0A560KM91_9BRAD</name>
<dbReference type="OrthoDB" id="9782799at2"/>
<feature type="binding site" evidence="9">
    <location>
        <position position="170"/>
    </location>
    <ligand>
        <name>Mg(2+)</name>
        <dbReference type="ChEBI" id="CHEBI:18420"/>
        <label>1</label>
        <note>ligand shared between trimeric partners</note>
    </ligand>
</feature>
<keyword evidence="2 9" id="KW-0028">Amino-acid biosynthesis</keyword>
<dbReference type="Proteomes" id="UP000315914">
    <property type="component" value="Unassembled WGS sequence"/>
</dbReference>
<evidence type="ECO:0000256" key="7">
    <source>
        <dbReference type="ARBA" id="ARBA00023154"/>
    </source>
</evidence>
<keyword evidence="12" id="KW-1185">Reference proteome</keyword>
<feature type="binding site" evidence="9">
    <location>
        <position position="187"/>
    </location>
    <ligand>
        <name>Mg(2+)</name>
        <dbReference type="ChEBI" id="CHEBI:18420"/>
        <label>2</label>
        <note>ligand shared between trimeric partners</note>
    </ligand>
</feature>
<dbReference type="InterPro" id="IPR038361">
    <property type="entry name" value="THDPS_M_sf"/>
</dbReference>
<dbReference type="EMBL" id="VITW01000001">
    <property type="protein sequence ID" value="TWB84277.1"/>
    <property type="molecule type" value="Genomic_DNA"/>
</dbReference>